<dbReference type="Pfam" id="PF03706">
    <property type="entry name" value="LPG_synthase_TM"/>
    <property type="match status" value="1"/>
</dbReference>
<keyword evidence="4" id="KW-0808">Transferase</keyword>
<evidence type="ECO:0000256" key="5">
    <source>
        <dbReference type="ARBA" id="ARBA00022692"/>
    </source>
</evidence>
<protein>
    <submittedName>
        <fullName evidence="11">Uncharacterized protein</fullName>
    </submittedName>
</protein>
<dbReference type="Pfam" id="PF13439">
    <property type="entry name" value="Glyco_transf_4"/>
    <property type="match status" value="1"/>
</dbReference>
<keyword evidence="6 8" id="KW-1133">Transmembrane helix</keyword>
<keyword evidence="7 8" id="KW-0472">Membrane</keyword>
<sequence length="740" mass="78428">MNASAHSSLKGASGSRAELRARIRFVLSWVAALALVITVLPRAVDVSWHGVLPVLGSVHWPAALGLAGLWLLGLYVHTFVLTAAAPSLTHRRALTLNLTGSAVSNVVPLGGAAGVELNRRMMRAWGIDGRAFTGYTFLTNLWDVGSKLLLPVIAVVTLARAGQHVSPQVQTASFISGVAFVVVAAGAASVLMSSRGAVTVGRVLEAWARRGLRLVGKDRELGLATALRDIRAQCATLVAQGWLRMSAGIAGYVALQGLLLGLCLHVTGGGSAWPEILAAFAVERALTIVPLTPGGVGVADLGLVGVLLALGGDPASVAGAAILYRAFIFAVEIPVGGGALGVWLLAQRRAGRRTALTSSSSGLFLSPARRIAHVTDVFLPRLGGIETHVDDLVRHQRAAGLEPEVLTPTRSDGADPTWVRRMPAADARRAVTGYDAVHVHVSMFSPYGIGVARAAAKAGVPVLVTVHSMWSGAGGILRLAALAGLRRWPVAWSAVSGAAAESFGRSLGGVEVSVLPNALDVAAWRRHPVGSTPDRHAQADWPITIISVMRLVPRKRPLQLVRMFEQVRRLTGRDDVRLVIVGDGPLRGRTDRCVRRRGLDEHVRITGRLPRHQVHDELAVASMYIAPAPKESFGIAALEARCAGLPVIASGRSGVGEFVRDRVEGVLVDSDEQMLVALADLVRDPNLRNRIAAHNEAVAPALDWADILERTAELYEVAAKRVRLPQRPVAEVRPVMALEA</sequence>
<dbReference type="InterPro" id="IPR028098">
    <property type="entry name" value="Glyco_trans_4-like_N"/>
</dbReference>
<gene>
    <name evidence="11" type="ORF">GCM10011376_35150</name>
</gene>
<evidence type="ECO:0000256" key="7">
    <source>
        <dbReference type="ARBA" id="ARBA00023136"/>
    </source>
</evidence>
<evidence type="ECO:0000256" key="6">
    <source>
        <dbReference type="ARBA" id="ARBA00022989"/>
    </source>
</evidence>
<evidence type="ECO:0000259" key="9">
    <source>
        <dbReference type="Pfam" id="PF00534"/>
    </source>
</evidence>
<dbReference type="InterPro" id="IPR050194">
    <property type="entry name" value="Glycosyltransferase_grp1"/>
</dbReference>
<dbReference type="Gene3D" id="3.40.50.2000">
    <property type="entry name" value="Glycogen Phosphorylase B"/>
    <property type="match status" value="2"/>
</dbReference>
<dbReference type="InterPro" id="IPR001296">
    <property type="entry name" value="Glyco_trans_1"/>
</dbReference>
<dbReference type="SUPFAM" id="SSF53756">
    <property type="entry name" value="UDP-Glycosyltransferase/glycogen phosphorylase"/>
    <property type="match status" value="1"/>
</dbReference>
<evidence type="ECO:0000256" key="8">
    <source>
        <dbReference type="SAM" id="Phobius"/>
    </source>
</evidence>
<feature type="transmembrane region" description="Helical" evidence="8">
    <location>
        <begin position="285"/>
        <end position="310"/>
    </location>
</feature>
<feature type="transmembrane region" description="Helical" evidence="8">
    <location>
        <begin position="60"/>
        <end position="82"/>
    </location>
</feature>
<comment type="subcellular location">
    <subcellularLocation>
        <location evidence="1">Cell membrane</location>
        <topology evidence="1">Multi-pass membrane protein</topology>
    </subcellularLocation>
</comment>
<organism evidence="11 12">
    <name type="scientific">Nocardioides flavus</name>
    <name type="common">ex Wang et al. 2016</name>
    <dbReference type="NCBI Taxonomy" id="2058780"/>
    <lineage>
        <taxon>Bacteria</taxon>
        <taxon>Bacillati</taxon>
        <taxon>Actinomycetota</taxon>
        <taxon>Actinomycetes</taxon>
        <taxon>Propionibacteriales</taxon>
        <taxon>Nocardioidaceae</taxon>
        <taxon>Nocardioides</taxon>
    </lineage>
</organism>
<comment type="caution">
    <text evidence="11">The sequence shown here is derived from an EMBL/GenBank/DDBJ whole genome shotgun (WGS) entry which is preliminary data.</text>
</comment>
<feature type="transmembrane region" description="Helical" evidence="8">
    <location>
        <begin position="249"/>
        <end position="273"/>
    </location>
</feature>
<dbReference type="Pfam" id="PF00534">
    <property type="entry name" value="Glycos_transf_1"/>
    <property type="match status" value="1"/>
</dbReference>
<dbReference type="RefSeq" id="WP_191280796.1">
    <property type="nucleotide sequence ID" value="NZ_BNAD01000015.1"/>
</dbReference>
<feature type="transmembrane region" description="Helical" evidence="8">
    <location>
        <begin position="171"/>
        <end position="192"/>
    </location>
</feature>
<dbReference type="EMBL" id="BNAD01000015">
    <property type="protein sequence ID" value="GHE18905.1"/>
    <property type="molecule type" value="Genomic_DNA"/>
</dbReference>
<feature type="transmembrane region" description="Helical" evidence="8">
    <location>
        <begin position="322"/>
        <end position="346"/>
    </location>
</feature>
<name>A0ABQ3HMJ3_9ACTN</name>
<evidence type="ECO:0000256" key="1">
    <source>
        <dbReference type="ARBA" id="ARBA00004651"/>
    </source>
</evidence>
<dbReference type="Proteomes" id="UP000597341">
    <property type="component" value="Unassembled WGS sequence"/>
</dbReference>
<evidence type="ECO:0000256" key="3">
    <source>
        <dbReference type="ARBA" id="ARBA00022676"/>
    </source>
</evidence>
<keyword evidence="5 8" id="KW-0812">Transmembrane</keyword>
<keyword evidence="2" id="KW-1003">Cell membrane</keyword>
<evidence type="ECO:0000313" key="11">
    <source>
        <dbReference type="EMBL" id="GHE18905.1"/>
    </source>
</evidence>
<keyword evidence="12" id="KW-1185">Reference proteome</keyword>
<feature type="transmembrane region" description="Helical" evidence="8">
    <location>
        <begin position="21"/>
        <end position="40"/>
    </location>
</feature>
<evidence type="ECO:0000259" key="10">
    <source>
        <dbReference type="Pfam" id="PF13439"/>
    </source>
</evidence>
<feature type="domain" description="Glycosyl transferase family 1" evidence="9">
    <location>
        <begin position="541"/>
        <end position="693"/>
    </location>
</feature>
<dbReference type="PANTHER" id="PTHR45947:SF3">
    <property type="entry name" value="SULFOQUINOVOSYL TRANSFERASE SQD2"/>
    <property type="match status" value="1"/>
</dbReference>
<dbReference type="CDD" id="cd03801">
    <property type="entry name" value="GT4_PimA-like"/>
    <property type="match status" value="1"/>
</dbReference>
<feature type="domain" description="Glycosyltransferase subfamily 4-like N-terminal" evidence="10">
    <location>
        <begin position="383"/>
        <end position="521"/>
    </location>
</feature>
<dbReference type="InterPro" id="IPR022791">
    <property type="entry name" value="L-PG_synthase/AglD"/>
</dbReference>
<evidence type="ECO:0000256" key="2">
    <source>
        <dbReference type="ARBA" id="ARBA00022475"/>
    </source>
</evidence>
<feature type="transmembrane region" description="Helical" evidence="8">
    <location>
        <begin position="94"/>
        <end position="115"/>
    </location>
</feature>
<evidence type="ECO:0000256" key="4">
    <source>
        <dbReference type="ARBA" id="ARBA00022679"/>
    </source>
</evidence>
<evidence type="ECO:0000313" key="12">
    <source>
        <dbReference type="Proteomes" id="UP000597341"/>
    </source>
</evidence>
<proteinExistence type="predicted"/>
<accession>A0ABQ3HMJ3</accession>
<keyword evidence="3" id="KW-0328">Glycosyltransferase</keyword>
<dbReference type="PANTHER" id="PTHR45947">
    <property type="entry name" value="SULFOQUINOVOSYL TRANSFERASE SQD2"/>
    <property type="match status" value="1"/>
</dbReference>
<reference evidence="12" key="1">
    <citation type="journal article" date="2019" name="Int. J. Syst. Evol. Microbiol.">
        <title>The Global Catalogue of Microorganisms (GCM) 10K type strain sequencing project: providing services to taxonomists for standard genome sequencing and annotation.</title>
        <authorList>
            <consortium name="The Broad Institute Genomics Platform"/>
            <consortium name="The Broad Institute Genome Sequencing Center for Infectious Disease"/>
            <person name="Wu L."/>
            <person name="Ma J."/>
        </authorList>
    </citation>
    <scope>NUCLEOTIDE SEQUENCE [LARGE SCALE GENOMIC DNA]</scope>
    <source>
        <strain evidence="12">CGMCC 1.12791</strain>
    </source>
</reference>